<evidence type="ECO:0000313" key="1">
    <source>
        <dbReference type="EMBL" id="KAJ1955548.1"/>
    </source>
</evidence>
<gene>
    <name evidence="1" type="ORF">IWQ62_005505</name>
</gene>
<keyword evidence="2" id="KW-1185">Reference proteome</keyword>
<sequence>MAPPLQITVPTLDPRHWLALPLLEWPHIQDFEDPVVHPFRRAWSLAASSLLYNIWKA</sequence>
<comment type="caution">
    <text evidence="1">The sequence shown here is derived from an EMBL/GenBank/DDBJ whole genome shotgun (WGS) entry which is preliminary data.</text>
</comment>
<organism evidence="1 2">
    <name type="scientific">Dispira parvispora</name>
    <dbReference type="NCBI Taxonomy" id="1520584"/>
    <lineage>
        <taxon>Eukaryota</taxon>
        <taxon>Fungi</taxon>
        <taxon>Fungi incertae sedis</taxon>
        <taxon>Zoopagomycota</taxon>
        <taxon>Kickxellomycotina</taxon>
        <taxon>Dimargaritomycetes</taxon>
        <taxon>Dimargaritales</taxon>
        <taxon>Dimargaritaceae</taxon>
        <taxon>Dispira</taxon>
    </lineage>
</organism>
<dbReference type="EMBL" id="JANBPY010002310">
    <property type="protein sequence ID" value="KAJ1955548.1"/>
    <property type="molecule type" value="Genomic_DNA"/>
</dbReference>
<protein>
    <submittedName>
        <fullName evidence="1">Uncharacterized protein</fullName>
    </submittedName>
</protein>
<proteinExistence type="predicted"/>
<accession>A0A9W8E0Z1</accession>
<reference evidence="1" key="1">
    <citation type="submission" date="2022-07" db="EMBL/GenBank/DDBJ databases">
        <title>Phylogenomic reconstructions and comparative analyses of Kickxellomycotina fungi.</title>
        <authorList>
            <person name="Reynolds N.K."/>
            <person name="Stajich J.E."/>
            <person name="Barry K."/>
            <person name="Grigoriev I.V."/>
            <person name="Crous P."/>
            <person name="Smith M.E."/>
        </authorList>
    </citation>
    <scope>NUCLEOTIDE SEQUENCE</scope>
    <source>
        <strain evidence="1">RSA 1196</strain>
    </source>
</reference>
<dbReference type="Proteomes" id="UP001150925">
    <property type="component" value="Unassembled WGS sequence"/>
</dbReference>
<dbReference type="OrthoDB" id="5668772at2759"/>
<evidence type="ECO:0000313" key="2">
    <source>
        <dbReference type="Proteomes" id="UP001150925"/>
    </source>
</evidence>
<dbReference type="AlphaFoldDB" id="A0A9W8E0Z1"/>
<name>A0A9W8E0Z1_9FUNG</name>